<dbReference type="PANTHER" id="PTHR11306">
    <property type="entry name" value="NIEMANN PICK TYPE C2 PROTEIN NPC2-RELATED"/>
    <property type="match status" value="1"/>
</dbReference>
<dbReference type="Proteomes" id="UP001346149">
    <property type="component" value="Unassembled WGS sequence"/>
</dbReference>
<dbReference type="InterPro" id="IPR039670">
    <property type="entry name" value="NPC2-like"/>
</dbReference>
<dbReference type="GO" id="GO:0015918">
    <property type="term" value="P:sterol transport"/>
    <property type="evidence" value="ECO:0007669"/>
    <property type="project" value="InterPro"/>
</dbReference>
<dbReference type="Gene3D" id="2.60.40.770">
    <property type="match status" value="1"/>
</dbReference>
<comment type="caution">
    <text evidence="2">The sequence shown here is derived from an EMBL/GenBank/DDBJ whole genome shotgun (WGS) entry which is preliminary data.</text>
</comment>
<evidence type="ECO:0000313" key="3">
    <source>
        <dbReference type="Proteomes" id="UP001346149"/>
    </source>
</evidence>
<reference evidence="2 3" key="1">
    <citation type="journal article" date="2023" name="Hortic Res">
        <title>Pangenome of water caltrop reveals structural variations and asymmetric subgenome divergence after allopolyploidization.</title>
        <authorList>
            <person name="Zhang X."/>
            <person name="Chen Y."/>
            <person name="Wang L."/>
            <person name="Yuan Y."/>
            <person name="Fang M."/>
            <person name="Shi L."/>
            <person name="Lu R."/>
            <person name="Comes H.P."/>
            <person name="Ma Y."/>
            <person name="Chen Y."/>
            <person name="Huang G."/>
            <person name="Zhou Y."/>
            <person name="Zheng Z."/>
            <person name="Qiu Y."/>
        </authorList>
    </citation>
    <scope>NUCLEOTIDE SEQUENCE [LARGE SCALE GENOMIC DNA]</scope>
    <source>
        <strain evidence="2">F231</strain>
    </source>
</reference>
<evidence type="ECO:0000313" key="2">
    <source>
        <dbReference type="EMBL" id="KAK4788066.1"/>
    </source>
</evidence>
<keyword evidence="3" id="KW-1185">Reference proteome</keyword>
<dbReference type="InterPro" id="IPR003172">
    <property type="entry name" value="ML_dom"/>
</dbReference>
<name>A0AAN7LKY5_TRANT</name>
<dbReference type="GO" id="GO:0032934">
    <property type="term" value="F:sterol binding"/>
    <property type="evidence" value="ECO:0007669"/>
    <property type="project" value="InterPro"/>
</dbReference>
<dbReference type="EMBL" id="JAXQNO010000011">
    <property type="protein sequence ID" value="KAK4788066.1"/>
    <property type="molecule type" value="Genomic_DNA"/>
</dbReference>
<dbReference type="AlphaFoldDB" id="A0AAN7LKY5"/>
<dbReference type="InterPro" id="IPR014756">
    <property type="entry name" value="Ig_E-set"/>
</dbReference>
<feature type="domain" description="MD-2-related lipid-recognition" evidence="1">
    <location>
        <begin position="75"/>
        <end position="185"/>
    </location>
</feature>
<proteinExistence type="predicted"/>
<dbReference type="SMART" id="SM00737">
    <property type="entry name" value="ML"/>
    <property type="match status" value="1"/>
</dbReference>
<evidence type="ECO:0000259" key="1">
    <source>
        <dbReference type="SMART" id="SM00737"/>
    </source>
</evidence>
<protein>
    <recommendedName>
        <fullName evidence="1">MD-2-related lipid-recognition domain-containing protein</fullName>
    </recommendedName>
</protein>
<dbReference type="SUPFAM" id="SSF81296">
    <property type="entry name" value="E set domains"/>
    <property type="match status" value="1"/>
</dbReference>
<dbReference type="PANTHER" id="PTHR11306:SF64">
    <property type="entry name" value="LEGUMINOSIN GROUP578 SECRETED PEPTIDE"/>
    <property type="match status" value="1"/>
</dbReference>
<dbReference type="Pfam" id="PF02221">
    <property type="entry name" value="E1_DerP2_DerF2"/>
    <property type="match status" value="1"/>
</dbReference>
<gene>
    <name evidence="2" type="ORF">SAY86_019385</name>
</gene>
<sequence length="200" mass="21843">MNPRPEPRVLLTRSEAESSGYTGGRALELPPRASRPLLRIVLGEDPSYRPVLPAATPSFPPEFPADLTRGVYLEITQRTVVKVNDVKISPNPVIAGEPASFIIYASAARELSSGKVVIRVIYFGDQVHTESHDICDEISCPIATGDFQLSHNKPLPMSTPPGTYTLRITIKDADHHQLTCISFNFKVGFGLMLGSVLFAD</sequence>
<organism evidence="2 3">
    <name type="scientific">Trapa natans</name>
    <name type="common">Water chestnut</name>
    <dbReference type="NCBI Taxonomy" id="22666"/>
    <lineage>
        <taxon>Eukaryota</taxon>
        <taxon>Viridiplantae</taxon>
        <taxon>Streptophyta</taxon>
        <taxon>Embryophyta</taxon>
        <taxon>Tracheophyta</taxon>
        <taxon>Spermatophyta</taxon>
        <taxon>Magnoliopsida</taxon>
        <taxon>eudicotyledons</taxon>
        <taxon>Gunneridae</taxon>
        <taxon>Pentapetalae</taxon>
        <taxon>rosids</taxon>
        <taxon>malvids</taxon>
        <taxon>Myrtales</taxon>
        <taxon>Lythraceae</taxon>
        <taxon>Trapa</taxon>
    </lineage>
</organism>
<accession>A0AAN7LKY5</accession>